<evidence type="ECO:0000313" key="2">
    <source>
        <dbReference type="Proteomes" id="UP000002705"/>
    </source>
</evidence>
<organism evidence="1 2">
    <name type="scientific">Burkholderia lata (strain ATCC 17760 / DSM 23089 / LMG 22485 / NCIMB 9086 / R18194 / 383)</name>
    <dbReference type="NCBI Taxonomy" id="482957"/>
    <lineage>
        <taxon>Bacteria</taxon>
        <taxon>Pseudomonadati</taxon>
        <taxon>Pseudomonadota</taxon>
        <taxon>Betaproteobacteria</taxon>
        <taxon>Burkholderiales</taxon>
        <taxon>Burkholderiaceae</taxon>
        <taxon>Burkholderia</taxon>
        <taxon>Burkholderia cepacia complex</taxon>
    </lineage>
</organism>
<protein>
    <submittedName>
        <fullName evidence="1">Uncharacterized protein</fullName>
    </submittedName>
</protein>
<dbReference type="HOGENOM" id="CLU_2536203_0_0_4"/>
<keyword evidence="2" id="KW-1185">Reference proteome</keyword>
<dbReference type="EMBL" id="CP000151">
    <property type="protein sequence ID" value="ABB09233.1"/>
    <property type="molecule type" value="Genomic_DNA"/>
</dbReference>
<gene>
    <name evidence="1" type="ordered locus">Bcep18194_A5639</name>
</gene>
<dbReference type="GeneID" id="45095526"/>
<reference evidence="1" key="1">
    <citation type="submission" date="2009-01" db="EMBL/GenBank/DDBJ databases">
        <title>Complete sequence of chromosome 1 of Burkholderia sp. 383.</title>
        <authorList>
            <consortium name="US DOE Joint Genome Institute"/>
            <person name="Copeland A."/>
            <person name="Lucas S."/>
            <person name="Lapidus A."/>
            <person name="Barry K."/>
            <person name="Detter J.C."/>
            <person name="Glavina T."/>
            <person name="Hammon N."/>
            <person name="Israni S."/>
            <person name="Pitluck S."/>
            <person name="Chain P."/>
            <person name="Malfatti S."/>
            <person name="Shin M."/>
            <person name="Vergez L."/>
            <person name="Schmutz J."/>
            <person name="Larimer F."/>
            <person name="Land M."/>
            <person name="Kyrpides N."/>
            <person name="Lykidis A."/>
            <person name="Richardson P."/>
        </authorList>
    </citation>
    <scope>NUCLEOTIDE SEQUENCE</scope>
    <source>
        <strain evidence="1">383</strain>
    </source>
</reference>
<sequence>MAATHIYMAPRTRMALQTCALLRGASMARVVADALAEFIERHGLLKGGEWRIRPNADHAWGRATAEQAEAARVLEWNVELIDGD</sequence>
<dbReference type="PATRIC" id="fig|482957.22.peg.2609"/>
<proteinExistence type="predicted"/>
<dbReference type="KEGG" id="bur:Bcep18194_A5639"/>
<accession>Q39E83</accession>
<name>Q39E83_BURL3</name>
<dbReference type="RefSeq" id="WP_011352759.1">
    <property type="nucleotide sequence ID" value="NC_007510.1"/>
</dbReference>
<dbReference type="AlphaFoldDB" id="Q39E83"/>
<evidence type="ECO:0000313" key="1">
    <source>
        <dbReference type="EMBL" id="ABB09233.1"/>
    </source>
</evidence>
<dbReference type="Proteomes" id="UP000002705">
    <property type="component" value="Chromosome 1"/>
</dbReference>